<feature type="compositionally biased region" description="Basic and acidic residues" evidence="1">
    <location>
        <begin position="93"/>
        <end position="105"/>
    </location>
</feature>
<gene>
    <name evidence="2" type="ORF">DUI87_15427</name>
</gene>
<evidence type="ECO:0000256" key="1">
    <source>
        <dbReference type="SAM" id="MobiDB-lite"/>
    </source>
</evidence>
<evidence type="ECO:0000313" key="3">
    <source>
        <dbReference type="Proteomes" id="UP000269221"/>
    </source>
</evidence>
<dbReference type="AlphaFoldDB" id="A0A3M0K443"/>
<feature type="region of interest" description="Disordered" evidence="1">
    <location>
        <begin position="74"/>
        <end position="105"/>
    </location>
</feature>
<keyword evidence="3" id="KW-1185">Reference proteome</keyword>
<proteinExistence type="predicted"/>
<feature type="compositionally biased region" description="Polar residues" evidence="1">
    <location>
        <begin position="81"/>
        <end position="92"/>
    </location>
</feature>
<reference evidence="2 3" key="1">
    <citation type="submission" date="2018-07" db="EMBL/GenBank/DDBJ databases">
        <title>A high quality draft genome assembly of the barn swallow (H. rustica rustica).</title>
        <authorList>
            <person name="Formenti G."/>
            <person name="Chiara M."/>
            <person name="Poveda L."/>
            <person name="Francoijs K.-J."/>
            <person name="Bonisoli-Alquati A."/>
            <person name="Canova L."/>
            <person name="Gianfranceschi L."/>
            <person name="Horner D.S."/>
            <person name="Saino N."/>
        </authorList>
    </citation>
    <scope>NUCLEOTIDE SEQUENCE [LARGE SCALE GENOMIC DNA]</scope>
    <source>
        <strain evidence="2">Chelidonia</strain>
        <tissue evidence="2">Blood</tissue>
    </source>
</reference>
<feature type="region of interest" description="Disordered" evidence="1">
    <location>
        <begin position="193"/>
        <end position="221"/>
    </location>
</feature>
<feature type="region of interest" description="Disordered" evidence="1">
    <location>
        <begin position="20"/>
        <end position="57"/>
    </location>
</feature>
<evidence type="ECO:0000313" key="2">
    <source>
        <dbReference type="EMBL" id="RMC07956.1"/>
    </source>
</evidence>
<name>A0A3M0K443_HIRRU</name>
<accession>A0A3M0K443</accession>
<comment type="caution">
    <text evidence="2">The sequence shown here is derived from an EMBL/GenBank/DDBJ whole genome shotgun (WGS) entry which is preliminary data.</text>
</comment>
<protein>
    <submittedName>
        <fullName evidence="2">Uncharacterized protein</fullName>
    </submittedName>
</protein>
<sequence>MFHLEKWPIRWVNNEVVGLSSSQKRPRVLAANSEQNTSQQRALAGDSSSSSLATAKGQGRGFTSSCSVLVRPHLGQHSGKAGTNCSKPSTSHENARDARDVGRDCRSRAHLPWRKAGSGGHPTAAPAAPVLVSEDAPGSYMVQGGAENTQPSILCSHASVALYKQGMRPSRPREREENGMETMEDGLWILNTDQHSKSGAEQRPAPNHGRLKGFSRPTTIS</sequence>
<dbReference type="EMBL" id="QRBI01000119">
    <property type="protein sequence ID" value="RMC07956.1"/>
    <property type="molecule type" value="Genomic_DNA"/>
</dbReference>
<organism evidence="2 3">
    <name type="scientific">Hirundo rustica rustica</name>
    <dbReference type="NCBI Taxonomy" id="333673"/>
    <lineage>
        <taxon>Eukaryota</taxon>
        <taxon>Metazoa</taxon>
        <taxon>Chordata</taxon>
        <taxon>Craniata</taxon>
        <taxon>Vertebrata</taxon>
        <taxon>Euteleostomi</taxon>
        <taxon>Archelosauria</taxon>
        <taxon>Archosauria</taxon>
        <taxon>Dinosauria</taxon>
        <taxon>Saurischia</taxon>
        <taxon>Theropoda</taxon>
        <taxon>Coelurosauria</taxon>
        <taxon>Aves</taxon>
        <taxon>Neognathae</taxon>
        <taxon>Neoaves</taxon>
        <taxon>Telluraves</taxon>
        <taxon>Australaves</taxon>
        <taxon>Passeriformes</taxon>
        <taxon>Sylvioidea</taxon>
        <taxon>Hirundinidae</taxon>
        <taxon>Hirundo</taxon>
    </lineage>
</organism>
<feature type="compositionally biased region" description="Polar residues" evidence="1">
    <location>
        <begin position="32"/>
        <end position="41"/>
    </location>
</feature>
<dbReference type="Proteomes" id="UP000269221">
    <property type="component" value="Unassembled WGS sequence"/>
</dbReference>